<dbReference type="InterPro" id="IPR033940">
    <property type="entry name" value="IPMI_Swivel"/>
</dbReference>
<keyword evidence="13" id="KW-1185">Reference proteome</keyword>
<evidence type="ECO:0000256" key="4">
    <source>
        <dbReference type="ARBA" id="ARBA00009845"/>
    </source>
</evidence>
<evidence type="ECO:0000313" key="12">
    <source>
        <dbReference type="EMBL" id="MEE2003078.1"/>
    </source>
</evidence>
<dbReference type="EC" id="4.2.1.33" evidence="10"/>
<dbReference type="HAMAP" id="MF_01031">
    <property type="entry name" value="LeuD_type1"/>
    <property type="match status" value="1"/>
</dbReference>
<proteinExistence type="inferred from homology"/>
<name>A0ABU7J9Y8_9GAMM</name>
<comment type="similarity">
    <text evidence="4 10">Belongs to the LeuD family. LeuD type 1 subfamily.</text>
</comment>
<evidence type="ECO:0000256" key="10">
    <source>
        <dbReference type="HAMAP-Rule" id="MF_01031"/>
    </source>
</evidence>
<dbReference type="EMBL" id="JAUHLI010000021">
    <property type="protein sequence ID" value="MEE2003078.1"/>
    <property type="molecule type" value="Genomic_DNA"/>
</dbReference>
<evidence type="ECO:0000256" key="8">
    <source>
        <dbReference type="ARBA" id="ARBA00023239"/>
    </source>
</evidence>
<feature type="domain" description="Aconitase A/isopropylmalate dehydratase small subunit swivel" evidence="11">
    <location>
        <begin position="7"/>
        <end position="122"/>
    </location>
</feature>
<accession>A0ABU7J9Y8</accession>
<dbReference type="Gene3D" id="3.20.19.10">
    <property type="entry name" value="Aconitase, domain 4"/>
    <property type="match status" value="1"/>
</dbReference>
<dbReference type="InterPro" id="IPR015928">
    <property type="entry name" value="Aconitase/3IPM_dehydase_swvl"/>
</dbReference>
<evidence type="ECO:0000256" key="2">
    <source>
        <dbReference type="ARBA" id="ARBA00002695"/>
    </source>
</evidence>
<dbReference type="PANTHER" id="PTHR43345:SF5">
    <property type="entry name" value="3-ISOPROPYLMALATE DEHYDRATASE SMALL SUBUNIT"/>
    <property type="match status" value="1"/>
</dbReference>
<reference evidence="12 13" key="1">
    <citation type="submission" date="2023-07" db="EMBL/GenBank/DDBJ databases">
        <title>Alkalimonas sp., MEB108 novel, alkaliphilic bacterium isolated from Lonar Lake, India.</title>
        <authorList>
            <person name="Joshi A."/>
            <person name="Thite S."/>
        </authorList>
    </citation>
    <scope>NUCLEOTIDE SEQUENCE [LARGE SCALE GENOMIC DNA]</scope>
    <source>
        <strain evidence="12 13">MEB108</strain>
    </source>
</reference>
<gene>
    <name evidence="10 12" type="primary">leuD</name>
    <name evidence="12" type="ORF">QWY20_16585</name>
</gene>
<keyword evidence="7 10" id="KW-0028">Amino-acid biosynthesis</keyword>
<comment type="pathway">
    <text evidence="3 10">Amino-acid biosynthesis; L-leucine biosynthesis; L-leucine from 3-methyl-2-oxobutanoate: step 2/4.</text>
</comment>
<dbReference type="InterPro" id="IPR050075">
    <property type="entry name" value="LeuD"/>
</dbReference>
<evidence type="ECO:0000256" key="3">
    <source>
        <dbReference type="ARBA" id="ARBA00004729"/>
    </source>
</evidence>
<comment type="function">
    <text evidence="2 10">Catalyzes the isomerization between 2-isopropylmalate and 3-isopropylmalate, via the formation of 2-isopropylmaleate.</text>
</comment>
<dbReference type="RefSeq" id="WP_330130125.1">
    <property type="nucleotide sequence ID" value="NZ_JAUHLI010000021.1"/>
</dbReference>
<comment type="catalytic activity">
    <reaction evidence="1 10">
        <text>(2R,3S)-3-isopropylmalate = (2S)-2-isopropylmalate</text>
        <dbReference type="Rhea" id="RHEA:32287"/>
        <dbReference type="ChEBI" id="CHEBI:1178"/>
        <dbReference type="ChEBI" id="CHEBI:35121"/>
        <dbReference type="EC" id="4.2.1.33"/>
    </reaction>
</comment>
<evidence type="ECO:0000256" key="7">
    <source>
        <dbReference type="ARBA" id="ARBA00022605"/>
    </source>
</evidence>
<dbReference type="Pfam" id="PF00694">
    <property type="entry name" value="Aconitase_C"/>
    <property type="match status" value="1"/>
</dbReference>
<keyword evidence="9 10" id="KW-0100">Branched-chain amino acid biosynthesis</keyword>
<evidence type="ECO:0000259" key="11">
    <source>
        <dbReference type="Pfam" id="PF00694"/>
    </source>
</evidence>
<dbReference type="GO" id="GO:0003861">
    <property type="term" value="F:3-isopropylmalate dehydratase activity"/>
    <property type="evidence" value="ECO:0007669"/>
    <property type="project" value="UniProtKB-EC"/>
</dbReference>
<dbReference type="InterPro" id="IPR000573">
    <property type="entry name" value="AconitaseA/IPMdHydase_ssu_swvl"/>
</dbReference>
<comment type="caution">
    <text evidence="12">The sequence shown here is derived from an EMBL/GenBank/DDBJ whole genome shotgun (WGS) entry which is preliminary data.</text>
</comment>
<dbReference type="CDD" id="cd01577">
    <property type="entry name" value="IPMI_Swivel"/>
    <property type="match status" value="1"/>
</dbReference>
<dbReference type="Proteomes" id="UP001336314">
    <property type="component" value="Unassembled WGS sequence"/>
</dbReference>
<keyword evidence="6 10" id="KW-0432">Leucine biosynthesis</keyword>
<dbReference type="NCBIfam" id="NF002458">
    <property type="entry name" value="PRK01641.1"/>
    <property type="match status" value="1"/>
</dbReference>
<dbReference type="InterPro" id="IPR004431">
    <property type="entry name" value="3-IsopropMal_deHydase_ssu"/>
</dbReference>
<comment type="subunit">
    <text evidence="5 10">Heterodimer of LeuC and LeuD.</text>
</comment>
<dbReference type="PANTHER" id="PTHR43345">
    <property type="entry name" value="3-ISOPROPYLMALATE DEHYDRATASE SMALL SUBUNIT 2-RELATED-RELATED"/>
    <property type="match status" value="1"/>
</dbReference>
<evidence type="ECO:0000256" key="6">
    <source>
        <dbReference type="ARBA" id="ARBA00022430"/>
    </source>
</evidence>
<evidence type="ECO:0000256" key="1">
    <source>
        <dbReference type="ARBA" id="ARBA00000491"/>
    </source>
</evidence>
<evidence type="ECO:0000256" key="5">
    <source>
        <dbReference type="ARBA" id="ARBA00011271"/>
    </source>
</evidence>
<evidence type="ECO:0000313" key="13">
    <source>
        <dbReference type="Proteomes" id="UP001336314"/>
    </source>
</evidence>
<protein>
    <recommendedName>
        <fullName evidence="10">3-isopropylmalate dehydratase small subunit</fullName>
        <ecNumber evidence="10">4.2.1.33</ecNumber>
    </recommendedName>
    <alternativeName>
        <fullName evidence="10">Alpha-IPM isomerase</fullName>
        <shortName evidence="10">IPMI</shortName>
    </alternativeName>
    <alternativeName>
        <fullName evidence="10">Isopropylmalate isomerase</fullName>
    </alternativeName>
</protein>
<organism evidence="12 13">
    <name type="scientific">Alkalimonas cellulosilytica</name>
    <dbReference type="NCBI Taxonomy" id="3058395"/>
    <lineage>
        <taxon>Bacteria</taxon>
        <taxon>Pseudomonadati</taxon>
        <taxon>Pseudomonadota</taxon>
        <taxon>Gammaproteobacteria</taxon>
        <taxon>Alkalimonas</taxon>
    </lineage>
</organism>
<keyword evidence="8 10" id="KW-0456">Lyase</keyword>
<dbReference type="NCBIfam" id="TIGR00171">
    <property type="entry name" value="leuD"/>
    <property type="match status" value="1"/>
</dbReference>
<sequence length="202" mass="23072">MSNLFASGYICPLDKNNVDTDQIIPKQFLSSIERFGFEDALFYDWRYLADGSPNPDFVLNQPKYQGANILLSRRNFGCGSSREHAPWALQQYGFGVIIAESFADIFASNCLNNGILLIRLPADTLNCLFVQAEQRSAIWIIDLEQQRLFSDDGQSMSFDIDADARERLLNRLDFICCSEQLSDRISHFEQHRSAQQPWLQGC</sequence>
<dbReference type="SUPFAM" id="SSF52016">
    <property type="entry name" value="LeuD/IlvD-like"/>
    <property type="match status" value="1"/>
</dbReference>
<evidence type="ECO:0000256" key="9">
    <source>
        <dbReference type="ARBA" id="ARBA00023304"/>
    </source>
</evidence>